<dbReference type="Pfam" id="PF06962">
    <property type="entry name" value="rRNA_methylase"/>
    <property type="match status" value="1"/>
</dbReference>
<proteinExistence type="predicted"/>
<dbReference type="SUPFAM" id="SSF53335">
    <property type="entry name" value="S-adenosyl-L-methionine-dependent methyltransferases"/>
    <property type="match status" value="1"/>
</dbReference>
<dbReference type="PANTHER" id="PTHR35276">
    <property type="entry name" value="S-ADENOSYL-L-METHIONINE-DEPENDENT METHYLTRANSFERASES SUPERFAMILY PROTEIN"/>
    <property type="match status" value="1"/>
</dbReference>
<dbReference type="GO" id="GO:0008168">
    <property type="term" value="F:methyltransferase activity"/>
    <property type="evidence" value="ECO:0007669"/>
    <property type="project" value="UniProtKB-KW"/>
</dbReference>
<reference evidence="1 2" key="1">
    <citation type="submission" date="2018-11" db="EMBL/GenBank/DDBJ databases">
        <title>Genome sequencing of Paenibacillus lentus DSM25539(T).</title>
        <authorList>
            <person name="Kook J.-K."/>
            <person name="Park S.-N."/>
            <person name="Lim Y.K."/>
        </authorList>
    </citation>
    <scope>NUCLEOTIDE SEQUENCE [LARGE SCALE GENOMIC DNA]</scope>
    <source>
        <strain evidence="1 2">DSM 25539</strain>
    </source>
</reference>
<keyword evidence="2" id="KW-1185">Reference proteome</keyword>
<dbReference type="KEGG" id="plen:EIM92_20385"/>
<gene>
    <name evidence="1" type="ORF">EIM92_20385</name>
</gene>
<organism evidence="1 2">
    <name type="scientific">Paenibacillus lentus</name>
    <dbReference type="NCBI Taxonomy" id="1338368"/>
    <lineage>
        <taxon>Bacteria</taxon>
        <taxon>Bacillati</taxon>
        <taxon>Bacillota</taxon>
        <taxon>Bacilli</taxon>
        <taxon>Bacillales</taxon>
        <taxon>Paenibacillaceae</taxon>
        <taxon>Paenibacillus</taxon>
    </lineage>
</organism>
<dbReference type="InterPro" id="IPR029063">
    <property type="entry name" value="SAM-dependent_MTases_sf"/>
</dbReference>
<dbReference type="GO" id="GO:0032259">
    <property type="term" value="P:methylation"/>
    <property type="evidence" value="ECO:0007669"/>
    <property type="project" value="UniProtKB-KW"/>
</dbReference>
<evidence type="ECO:0000313" key="1">
    <source>
        <dbReference type="EMBL" id="AZK48239.1"/>
    </source>
</evidence>
<keyword evidence="1" id="KW-0808">Transferase</keyword>
<dbReference type="Gene3D" id="3.40.50.150">
    <property type="entry name" value="Vaccinia Virus protein VP39"/>
    <property type="match status" value="1"/>
</dbReference>
<protein>
    <submittedName>
        <fullName evidence="1">SAM-dependent methyltransferase</fullName>
    </submittedName>
</protein>
<accession>A0A3Q8S6C2</accession>
<dbReference type="InterPro" id="IPR010719">
    <property type="entry name" value="MnmM_MeTrfase"/>
</dbReference>
<dbReference type="AlphaFoldDB" id="A0A3Q8S6C2"/>
<evidence type="ECO:0000313" key="2">
    <source>
        <dbReference type="Proteomes" id="UP000273145"/>
    </source>
</evidence>
<dbReference type="CDD" id="cd02440">
    <property type="entry name" value="AdoMet_MTases"/>
    <property type="match status" value="1"/>
</dbReference>
<keyword evidence="1" id="KW-0489">Methyltransferase</keyword>
<name>A0A3Q8S6C2_9BACL</name>
<sequence length="193" mass="20990">MGFMSVLSFAHKLIGERLQPGESAIDATAGTGQDTLFLARICGRRGLVYAFDIQPEALALTRQRLDQEQEARLSEVTLLQQSHAEMDDVLPRDLHGKVGAIMFNLGYLPVEGADASVITMTDSTLTALEASLRLLRSRGIVTIVLYPGHTGGDTEARAVEEWAAALPSSIGQTIVYRQIQKPAAPYLIAIEKR</sequence>
<dbReference type="EMBL" id="CP034248">
    <property type="protein sequence ID" value="AZK48239.1"/>
    <property type="molecule type" value="Genomic_DNA"/>
</dbReference>
<dbReference type="PANTHER" id="PTHR35276:SF1">
    <property type="entry name" value="TRNA (MNM(5)S(2)U34)-METHYLTRANSFERASE, CHLOROPLASTIC"/>
    <property type="match status" value="1"/>
</dbReference>
<dbReference type="OrthoDB" id="9792989at2"/>
<dbReference type="RefSeq" id="WP_125084399.1">
    <property type="nucleotide sequence ID" value="NZ_CP034248.1"/>
</dbReference>
<dbReference type="Proteomes" id="UP000273145">
    <property type="component" value="Chromosome"/>
</dbReference>